<evidence type="ECO:0000256" key="1">
    <source>
        <dbReference type="SAM" id="MobiDB-lite"/>
    </source>
</evidence>
<dbReference type="HOGENOM" id="CLU_032064_0_0_1"/>
<sequence>MFKPIVRGGFEFNYDRFRPVRSNVERASPDALRSMFLPRLTPEANRKLREDHDYVKSQLKHYGIEYDERELQGIGTNLLKKMLLAGKMDKVPDHIENLRQQMAAEWYNQLPLKEMAESYPDATIVRYFLDISGKPDRTKTTDVLAVPISDYRKGKVIEAAKKVGGLHFTFVPNTLYIGWDRAAVAREVAGHWDKVERERKKEERERKQEMDARDKERKSMHSDYLREAQKAKGKKLWSPVGEYIVDCETIESGWSNDVEDLSLDVCETDNPGVFEAHFDFGIIEGIMILCDQKAMLDQYCAELEKEEDLYGEDEDESTDYDSNEEEEEEEEDQPAAGSKRKAPAAPRGRGRPPKKAKSSPTQPLKFFFKWKGRETGEGQIIDEAEEGVIQFDNSKYARFTGKTDMEFVDSDVSFTARKVSGRPRSSSKSWSSFSGAAYEHARVARWH</sequence>
<feature type="region of interest" description="Disordered" evidence="1">
    <location>
        <begin position="196"/>
        <end position="222"/>
    </location>
</feature>
<keyword evidence="3" id="KW-1185">Reference proteome</keyword>
<gene>
    <name evidence="2" type="ORF">UCREL1_9037</name>
</gene>
<proteinExistence type="predicted"/>
<reference evidence="3" key="1">
    <citation type="journal article" date="2013" name="Genome Announc.">
        <title>Draft genome sequence of the grapevine dieback fungus Eutypa lata UCR-EL1.</title>
        <authorList>
            <person name="Blanco-Ulate B."/>
            <person name="Rolshausen P.E."/>
            <person name="Cantu D."/>
        </authorList>
    </citation>
    <scope>NUCLEOTIDE SEQUENCE [LARGE SCALE GENOMIC DNA]</scope>
    <source>
        <strain evidence="3">UCR-EL1</strain>
    </source>
</reference>
<protein>
    <submittedName>
        <fullName evidence="2">Putative at hook motif family protein</fullName>
    </submittedName>
</protein>
<feature type="compositionally biased region" description="Acidic residues" evidence="1">
    <location>
        <begin position="306"/>
        <end position="333"/>
    </location>
</feature>
<accession>M7T2E8</accession>
<dbReference type="OrthoDB" id="4630416at2759"/>
<dbReference type="AlphaFoldDB" id="M7T2E8"/>
<dbReference type="Proteomes" id="UP000012174">
    <property type="component" value="Unassembled WGS sequence"/>
</dbReference>
<dbReference type="OMA" id="CKTPGER"/>
<name>M7T2E8_EUTLA</name>
<dbReference type="EMBL" id="KB707127">
    <property type="protein sequence ID" value="EMR64001.1"/>
    <property type="molecule type" value="Genomic_DNA"/>
</dbReference>
<dbReference type="STRING" id="1287681.M7T2E8"/>
<dbReference type="KEGG" id="ela:UCREL1_9037"/>
<feature type="compositionally biased region" description="Basic residues" evidence="1">
    <location>
        <begin position="338"/>
        <end position="357"/>
    </location>
</feature>
<evidence type="ECO:0000313" key="3">
    <source>
        <dbReference type="Proteomes" id="UP000012174"/>
    </source>
</evidence>
<dbReference type="eggNOG" id="ENOG502SITF">
    <property type="taxonomic scope" value="Eukaryota"/>
</dbReference>
<feature type="region of interest" description="Disordered" evidence="1">
    <location>
        <begin position="306"/>
        <end position="361"/>
    </location>
</feature>
<feature type="region of interest" description="Disordered" evidence="1">
    <location>
        <begin position="417"/>
        <end position="436"/>
    </location>
</feature>
<organism evidence="2 3">
    <name type="scientific">Eutypa lata (strain UCR-EL1)</name>
    <name type="common">Grapevine dieback disease fungus</name>
    <name type="synonym">Eutypa armeniacae</name>
    <dbReference type="NCBI Taxonomy" id="1287681"/>
    <lineage>
        <taxon>Eukaryota</taxon>
        <taxon>Fungi</taxon>
        <taxon>Dikarya</taxon>
        <taxon>Ascomycota</taxon>
        <taxon>Pezizomycotina</taxon>
        <taxon>Sordariomycetes</taxon>
        <taxon>Xylariomycetidae</taxon>
        <taxon>Xylariales</taxon>
        <taxon>Diatrypaceae</taxon>
        <taxon>Eutypa</taxon>
    </lineage>
</organism>
<evidence type="ECO:0000313" key="2">
    <source>
        <dbReference type="EMBL" id="EMR64001.1"/>
    </source>
</evidence>